<gene>
    <name evidence="2" type="ORF">IFM89_014063</name>
</gene>
<dbReference type="GO" id="GO:0044550">
    <property type="term" value="P:secondary metabolite biosynthetic process"/>
    <property type="evidence" value="ECO:0007669"/>
    <property type="project" value="UniProtKB-ARBA"/>
</dbReference>
<protein>
    <recommendedName>
        <fullName evidence="4">Cytochrome P450</fullName>
    </recommendedName>
</protein>
<dbReference type="Gene3D" id="1.10.630.10">
    <property type="entry name" value="Cytochrome P450"/>
    <property type="match status" value="1"/>
</dbReference>
<dbReference type="GO" id="GO:0004497">
    <property type="term" value="F:monooxygenase activity"/>
    <property type="evidence" value="ECO:0007669"/>
    <property type="project" value="InterPro"/>
</dbReference>
<keyword evidence="1" id="KW-0812">Transmembrane</keyword>
<evidence type="ECO:0000256" key="1">
    <source>
        <dbReference type="SAM" id="Phobius"/>
    </source>
</evidence>
<dbReference type="InterPro" id="IPR001128">
    <property type="entry name" value="Cyt_P450"/>
</dbReference>
<dbReference type="PANTHER" id="PTHR47951:SF3">
    <property type="entry name" value="CYTOCHROME P450, FAMILY 706, SUBFAMILY A, POLYPEPTIDE 4"/>
    <property type="match status" value="1"/>
</dbReference>
<dbReference type="Proteomes" id="UP000631114">
    <property type="component" value="Unassembled WGS sequence"/>
</dbReference>
<name>A0A835HL42_9MAGN</name>
<dbReference type="EMBL" id="JADFTS010000006">
    <property type="protein sequence ID" value="KAF9600936.1"/>
    <property type="molecule type" value="Genomic_DNA"/>
</dbReference>
<organism evidence="2 3">
    <name type="scientific">Coptis chinensis</name>
    <dbReference type="NCBI Taxonomy" id="261450"/>
    <lineage>
        <taxon>Eukaryota</taxon>
        <taxon>Viridiplantae</taxon>
        <taxon>Streptophyta</taxon>
        <taxon>Embryophyta</taxon>
        <taxon>Tracheophyta</taxon>
        <taxon>Spermatophyta</taxon>
        <taxon>Magnoliopsida</taxon>
        <taxon>Ranunculales</taxon>
        <taxon>Ranunculaceae</taxon>
        <taxon>Coptidoideae</taxon>
        <taxon>Coptis</taxon>
    </lineage>
</organism>
<accession>A0A835HL42</accession>
<dbReference type="PRINTS" id="PR00463">
    <property type="entry name" value="EP450I"/>
</dbReference>
<proteinExistence type="predicted"/>
<dbReference type="InterPro" id="IPR002401">
    <property type="entry name" value="Cyt_P450_E_grp-I"/>
</dbReference>
<dbReference type="AlphaFoldDB" id="A0A835HL42"/>
<keyword evidence="1" id="KW-0472">Membrane</keyword>
<dbReference type="GO" id="GO:0020037">
    <property type="term" value="F:heme binding"/>
    <property type="evidence" value="ECO:0007669"/>
    <property type="project" value="InterPro"/>
</dbReference>
<feature type="transmembrane region" description="Helical" evidence="1">
    <location>
        <begin position="20"/>
        <end position="39"/>
    </location>
</feature>
<dbReference type="GO" id="GO:0005506">
    <property type="term" value="F:iron ion binding"/>
    <property type="evidence" value="ECO:0007669"/>
    <property type="project" value="InterPro"/>
</dbReference>
<evidence type="ECO:0000313" key="2">
    <source>
        <dbReference type="EMBL" id="KAF9600936.1"/>
    </source>
</evidence>
<comment type="caution">
    <text evidence="2">The sequence shown here is derived from an EMBL/GenBank/DDBJ whole genome shotgun (WGS) entry which is preliminary data.</text>
</comment>
<sequence length="321" mass="36769">MIPKALSRLWEPSNQADEYTTTISMLLLALCVILWFNWVKKSKTKIPPLPPGPWGLPLIGNLLSLEPNLPSCLAKLSKPYGPIVKLKIGTRLCIVINSASVAKEVLKDYDTIFANRDISAVASAGSWGCTDLVWSPHGEHWRMLRKICVRELLSNPRLDALYDHRRREVRHMVNEIYSNIGKSINIGDHIFLTMFRVMSNMLWGGTLQGEEMKRFTTEFRETLESLIPYIMAPNISDIFPVLAMFDIQGLARRVKKINMWFGEKFDFVIDRRLGMKDQGDMKDFLQVLLQFKEYGDQKTPFTTTHIKALFLVSIILPLTII</sequence>
<keyword evidence="1" id="KW-1133">Transmembrane helix</keyword>
<evidence type="ECO:0000313" key="3">
    <source>
        <dbReference type="Proteomes" id="UP000631114"/>
    </source>
</evidence>
<evidence type="ECO:0008006" key="4">
    <source>
        <dbReference type="Google" id="ProtNLM"/>
    </source>
</evidence>
<dbReference type="GO" id="GO:0016705">
    <property type="term" value="F:oxidoreductase activity, acting on paired donors, with incorporation or reduction of molecular oxygen"/>
    <property type="evidence" value="ECO:0007669"/>
    <property type="project" value="InterPro"/>
</dbReference>
<dbReference type="PANTHER" id="PTHR47951">
    <property type="entry name" value="OS08G0547900 PROTEIN"/>
    <property type="match status" value="1"/>
</dbReference>
<dbReference type="Pfam" id="PF00067">
    <property type="entry name" value="p450"/>
    <property type="match status" value="1"/>
</dbReference>
<dbReference type="OrthoDB" id="2789670at2759"/>
<reference evidence="2 3" key="1">
    <citation type="submission" date="2020-10" db="EMBL/GenBank/DDBJ databases">
        <title>The Coptis chinensis genome and diversification of protoberbering-type alkaloids.</title>
        <authorList>
            <person name="Wang B."/>
            <person name="Shu S."/>
            <person name="Song C."/>
            <person name="Liu Y."/>
        </authorList>
    </citation>
    <scope>NUCLEOTIDE SEQUENCE [LARGE SCALE GENOMIC DNA]</scope>
    <source>
        <strain evidence="2">HL-2020</strain>
        <tissue evidence="2">Leaf</tissue>
    </source>
</reference>
<dbReference type="InterPro" id="IPR036396">
    <property type="entry name" value="Cyt_P450_sf"/>
</dbReference>
<keyword evidence="3" id="KW-1185">Reference proteome</keyword>
<dbReference type="SUPFAM" id="SSF48264">
    <property type="entry name" value="Cytochrome P450"/>
    <property type="match status" value="1"/>
</dbReference>